<evidence type="ECO:0000259" key="3">
    <source>
        <dbReference type="Pfam" id="PF12808"/>
    </source>
</evidence>
<feature type="compositionally biased region" description="Low complexity" evidence="2">
    <location>
        <begin position="109"/>
        <end position="121"/>
    </location>
</feature>
<dbReference type="KEGG" id="zmk:HG535_0E02270"/>
<feature type="coiled-coil region" evidence="1">
    <location>
        <begin position="454"/>
        <end position="488"/>
    </location>
</feature>
<feature type="coiled-coil region" evidence="1">
    <location>
        <begin position="584"/>
        <end position="611"/>
    </location>
</feature>
<keyword evidence="1" id="KW-0175">Coiled coil</keyword>
<evidence type="ECO:0000313" key="5">
    <source>
        <dbReference type="Proteomes" id="UP000509704"/>
    </source>
</evidence>
<proteinExistence type="predicted"/>
<dbReference type="Pfam" id="PF12808">
    <property type="entry name" value="Mto2_bdg"/>
    <property type="match status" value="1"/>
</dbReference>
<dbReference type="InterPro" id="IPR036149">
    <property type="entry name" value="APC_N_sf"/>
</dbReference>
<evidence type="ECO:0000313" key="4">
    <source>
        <dbReference type="EMBL" id="QLG73143.1"/>
    </source>
</evidence>
<gene>
    <name evidence="4" type="ORF">HG535_0E02270</name>
</gene>
<dbReference type="SUPFAM" id="SSF58050">
    <property type="entry name" value="N-terminal coiled coil domain from apc"/>
    <property type="match status" value="1"/>
</dbReference>
<dbReference type="EMBL" id="CP058608">
    <property type="protein sequence ID" value="QLG73143.1"/>
    <property type="molecule type" value="Genomic_DNA"/>
</dbReference>
<feature type="region of interest" description="Disordered" evidence="2">
    <location>
        <begin position="23"/>
        <end position="136"/>
    </location>
</feature>
<protein>
    <recommendedName>
        <fullName evidence="3">Mto1-like Mto2p-binding domain-containing protein</fullName>
    </recommendedName>
</protein>
<dbReference type="OrthoDB" id="4052563at2759"/>
<name>A0A7H9B3S2_ZYGMR</name>
<feature type="domain" description="Mto1-like Mto2p-binding" evidence="3">
    <location>
        <begin position="716"/>
        <end position="755"/>
    </location>
</feature>
<organism evidence="4 5">
    <name type="scientific">Zygotorulaspora mrakii</name>
    <name type="common">Zygosaccharomyces mrakii</name>
    <dbReference type="NCBI Taxonomy" id="42260"/>
    <lineage>
        <taxon>Eukaryota</taxon>
        <taxon>Fungi</taxon>
        <taxon>Dikarya</taxon>
        <taxon>Ascomycota</taxon>
        <taxon>Saccharomycotina</taxon>
        <taxon>Saccharomycetes</taxon>
        <taxon>Saccharomycetales</taxon>
        <taxon>Saccharomycetaceae</taxon>
        <taxon>Zygotorulaspora</taxon>
    </lineage>
</organism>
<keyword evidence="5" id="KW-1185">Reference proteome</keyword>
<accession>A0A7H9B3S2</accession>
<evidence type="ECO:0000256" key="2">
    <source>
        <dbReference type="SAM" id="MobiDB-lite"/>
    </source>
</evidence>
<sequence>MDGISGSGTNVGFVSRTGANELSFSSNTSSHSSKLNRTSQGSIHRISGNRLGRNFTDTPYDFVEDDDERNEADDRLEYDTSGLAIPRLRTSMTPWRSVERTKKRESKQSSPTTSRPTTRNSLFSVDGGYTVTSSGGSNEVEHLQKQLTTYKLKVRTLLELIKQLNYGDDEQNIRDSFYGKLLATMSQYDEIEDLKRCISKLEDESQIKQKLIFSLQEELTTLRQQLLETKKEHAETLDYANEYLEHSEVLANNVDEMLTLLMDNLNVSDEERDALQKARQISSSFAMVKMNAVMSTLKSFLKELKSNQGFQHGVNADKSSSDAAIANSTTIDDMEKATVSNQSPVMSNENDATARDTSCVIDESVIDTRLEIAIEGLHEEYDRFIQSIREKMESSADLEKLLLNKLSEQDRLLGRISTRVKGDQNSDSHSIENKVTNYDSSAISRMSESYQDHIDDLNTLVAQLKTNLDEKNGDLELLKDRLQEFIRLQKSEQRLKIELQDHVELSKVKERNWENFTNDLEKTVNILQTEKIRLLDMVDQMNAEMDLKVEKLDKATLNLKQSLQLSNNQVSALKKENKNREHSLQENSNKINSLTTECSNLQKVVSEYKKRTSWSQKYEREFQRLKQHLLLHLETMFGTLGKILQQKSIEQSKRKLEVIRRLNGINEVNLVQSKLESLYNFAETALESIIDSYMRMIIAEKGKSRQSSSGNNIEMQLRIEELERKWVSERERRKLDNDAASMRISQLEAENELLREKVYDMTIRK</sequence>
<dbReference type="Proteomes" id="UP000509704">
    <property type="component" value="Chromosome 5"/>
</dbReference>
<feature type="compositionally biased region" description="Acidic residues" evidence="2">
    <location>
        <begin position="62"/>
        <end position="71"/>
    </location>
</feature>
<evidence type="ECO:0000256" key="1">
    <source>
        <dbReference type="SAM" id="Coils"/>
    </source>
</evidence>
<dbReference type="InterPro" id="IPR024545">
    <property type="entry name" value="Mto1-like_Mto2p-bd"/>
</dbReference>
<reference evidence="4 5" key="1">
    <citation type="submission" date="2020-07" db="EMBL/GenBank/DDBJ databases">
        <title>The yeast mating-type switching endonuclease HO is a domesticated member of an unorthodox homing genetic element family.</title>
        <authorList>
            <person name="Coughlan A.Y."/>
            <person name="Lombardi L."/>
            <person name="Braun-Galleani S."/>
            <person name="Martos A.R."/>
            <person name="Galeote V."/>
            <person name="Bigey F."/>
            <person name="Dequin S."/>
            <person name="Byrne K.P."/>
            <person name="Wolfe K.H."/>
        </authorList>
    </citation>
    <scope>NUCLEOTIDE SEQUENCE [LARGE SCALE GENOMIC DNA]</scope>
    <source>
        <strain evidence="4 5">NRRL Y-6702</strain>
    </source>
</reference>
<dbReference type="RefSeq" id="XP_037144870.1">
    <property type="nucleotide sequence ID" value="XM_037288975.1"/>
</dbReference>
<feature type="coiled-coil region" evidence="1">
    <location>
        <begin position="705"/>
        <end position="764"/>
    </location>
</feature>
<dbReference type="GeneID" id="59236885"/>
<dbReference type="AlphaFoldDB" id="A0A7H9B3S2"/>
<feature type="compositionally biased region" description="Low complexity" evidence="2">
    <location>
        <begin position="23"/>
        <end position="33"/>
    </location>
</feature>